<comment type="caution">
    <text evidence="2">The sequence shown here is derived from an EMBL/GenBank/DDBJ whole genome shotgun (WGS) entry which is preliminary data.</text>
</comment>
<evidence type="ECO:0000256" key="1">
    <source>
        <dbReference type="SAM" id="Coils"/>
    </source>
</evidence>
<proteinExistence type="predicted"/>
<protein>
    <submittedName>
        <fullName evidence="2">Uncharacterized protein</fullName>
    </submittedName>
</protein>
<gene>
    <name evidence="2" type="ORF">LCGC14_2351820</name>
</gene>
<keyword evidence="1" id="KW-0175">Coiled coil</keyword>
<dbReference type="Gene3D" id="1.20.5.340">
    <property type="match status" value="1"/>
</dbReference>
<dbReference type="AlphaFoldDB" id="A0A0F9ELQ5"/>
<sequence>MAISNGTITTVLVALCMLSIGAGGTAVVRSYTNDTRITHLESSDLGTMRVNVAVAEEQITSIQKDVEAIESDVKEIKDGQEQIENDVKDIKNDGEEIDRKLKKILEKLE</sequence>
<accession>A0A0F9ELQ5</accession>
<dbReference type="EMBL" id="LAZR01034253">
    <property type="protein sequence ID" value="KKL45820.1"/>
    <property type="molecule type" value="Genomic_DNA"/>
</dbReference>
<organism evidence="2">
    <name type="scientific">marine sediment metagenome</name>
    <dbReference type="NCBI Taxonomy" id="412755"/>
    <lineage>
        <taxon>unclassified sequences</taxon>
        <taxon>metagenomes</taxon>
        <taxon>ecological metagenomes</taxon>
    </lineage>
</organism>
<feature type="coiled-coil region" evidence="1">
    <location>
        <begin position="52"/>
        <end position="100"/>
    </location>
</feature>
<name>A0A0F9ELQ5_9ZZZZ</name>
<evidence type="ECO:0000313" key="2">
    <source>
        <dbReference type="EMBL" id="KKL45820.1"/>
    </source>
</evidence>
<reference evidence="2" key="1">
    <citation type="journal article" date="2015" name="Nature">
        <title>Complex archaea that bridge the gap between prokaryotes and eukaryotes.</title>
        <authorList>
            <person name="Spang A."/>
            <person name="Saw J.H."/>
            <person name="Jorgensen S.L."/>
            <person name="Zaremba-Niedzwiedzka K."/>
            <person name="Martijn J."/>
            <person name="Lind A.E."/>
            <person name="van Eijk R."/>
            <person name="Schleper C."/>
            <person name="Guy L."/>
            <person name="Ettema T.J."/>
        </authorList>
    </citation>
    <scope>NUCLEOTIDE SEQUENCE</scope>
</reference>